<comment type="similarity">
    <text evidence="1 2">Belongs to the OprB family.</text>
</comment>
<dbReference type="RefSeq" id="WP_184872300.1">
    <property type="nucleotide sequence ID" value="NZ_JACHEF010000002.1"/>
</dbReference>
<evidence type="ECO:0000313" key="4">
    <source>
        <dbReference type="Proteomes" id="UP000556329"/>
    </source>
</evidence>
<evidence type="ECO:0000256" key="2">
    <source>
        <dbReference type="RuleBase" id="RU363072"/>
    </source>
</evidence>
<proteinExistence type="inferred from homology"/>
<dbReference type="InterPro" id="IPR052932">
    <property type="entry name" value="OprB_Porin"/>
</dbReference>
<dbReference type="GO" id="GO:0016020">
    <property type="term" value="C:membrane"/>
    <property type="evidence" value="ECO:0007669"/>
    <property type="project" value="InterPro"/>
</dbReference>
<gene>
    <name evidence="3" type="ORF">HNQ71_001864</name>
</gene>
<sequence length="438" mass="46599">MRSRLLALALIFSASAASAQDPAHSSSAGDTTSTDPTRRVFQLGLPADHMLGDWGGLRQTLENAGITANLGLVTDLAGNPSGGRSKGVTAPTSVGLSLLADLDQIAGISGGSLFMSTSERWGRSLSADYVGNVFSAQQIYGFQTWRLIDLSYQQQLFDDRLELRLGRFAATDDFMFSAYSCGLVSNAFCGNPFGILIDAPGISAYTGAWGALAKVKPTPRSYIMGAVYNGDPDVRADEHHGLDFSMHGPAFAMAEVGYQINGQPGDSQFLGNYKLGAWYDGNRLTEFQSGDPVHGSWGFYGIFDQVIVPFGAPGSNRGLGVFGSLTLAPSPNKQPLSAFFTAGISARGFFDSRPRDAISLGFAYGRFSDDLRQAQREGQLPGPIGGQGREGVLEATYRIDVRNGAMFVQPDIQYIMHPGGTDAVKNAVVVGAQLGINF</sequence>
<name>A0A841PGU7_9HYPH</name>
<dbReference type="InterPro" id="IPR038673">
    <property type="entry name" value="OprB_sf"/>
</dbReference>
<feature type="chain" id="PRO_5033108722" evidence="2">
    <location>
        <begin position="20"/>
        <end position="438"/>
    </location>
</feature>
<keyword evidence="2" id="KW-0732">Signal</keyword>
<dbReference type="AlphaFoldDB" id="A0A841PGU7"/>
<dbReference type="GO" id="GO:0008643">
    <property type="term" value="P:carbohydrate transport"/>
    <property type="evidence" value="ECO:0007669"/>
    <property type="project" value="InterPro"/>
</dbReference>
<organism evidence="3 4">
    <name type="scientific">Mesorhizobium sangaii</name>
    <dbReference type="NCBI Taxonomy" id="505389"/>
    <lineage>
        <taxon>Bacteria</taxon>
        <taxon>Pseudomonadati</taxon>
        <taxon>Pseudomonadota</taxon>
        <taxon>Alphaproteobacteria</taxon>
        <taxon>Hyphomicrobiales</taxon>
        <taxon>Phyllobacteriaceae</taxon>
        <taxon>Mesorhizobium</taxon>
    </lineage>
</organism>
<dbReference type="EMBL" id="JACHEF010000002">
    <property type="protein sequence ID" value="MBB6409199.1"/>
    <property type="molecule type" value="Genomic_DNA"/>
</dbReference>
<dbReference type="InterPro" id="IPR007049">
    <property type="entry name" value="Carb-sel_porin_OprB"/>
</dbReference>
<evidence type="ECO:0000256" key="1">
    <source>
        <dbReference type="ARBA" id="ARBA00008769"/>
    </source>
</evidence>
<accession>A0A841PGU7</accession>
<feature type="signal peptide" evidence="2">
    <location>
        <begin position="1"/>
        <end position="19"/>
    </location>
</feature>
<dbReference type="Gene3D" id="2.40.160.180">
    <property type="entry name" value="Carbohydrate-selective porin OprB"/>
    <property type="match status" value="1"/>
</dbReference>
<dbReference type="PANTHER" id="PTHR37944">
    <property type="entry name" value="PORIN B"/>
    <property type="match status" value="1"/>
</dbReference>
<keyword evidence="4" id="KW-1185">Reference proteome</keyword>
<protein>
    <submittedName>
        <fullName evidence="3">Porin</fullName>
    </submittedName>
</protein>
<comment type="caution">
    <text evidence="3">The sequence shown here is derived from an EMBL/GenBank/DDBJ whole genome shotgun (WGS) entry which is preliminary data.</text>
</comment>
<evidence type="ECO:0000313" key="3">
    <source>
        <dbReference type="EMBL" id="MBB6409199.1"/>
    </source>
</evidence>
<dbReference type="PANTHER" id="PTHR37944:SF1">
    <property type="entry name" value="PORIN B"/>
    <property type="match status" value="1"/>
</dbReference>
<dbReference type="GO" id="GO:0015288">
    <property type="term" value="F:porin activity"/>
    <property type="evidence" value="ECO:0007669"/>
    <property type="project" value="InterPro"/>
</dbReference>
<dbReference type="Pfam" id="PF04966">
    <property type="entry name" value="OprB"/>
    <property type="match status" value="1"/>
</dbReference>
<dbReference type="Proteomes" id="UP000556329">
    <property type="component" value="Unassembled WGS sequence"/>
</dbReference>
<reference evidence="3 4" key="1">
    <citation type="submission" date="2020-08" db="EMBL/GenBank/DDBJ databases">
        <title>Genomic Encyclopedia of Type Strains, Phase IV (KMG-IV): sequencing the most valuable type-strain genomes for metagenomic binning, comparative biology and taxonomic classification.</title>
        <authorList>
            <person name="Goeker M."/>
        </authorList>
    </citation>
    <scope>NUCLEOTIDE SEQUENCE [LARGE SCALE GENOMIC DNA]</scope>
    <source>
        <strain evidence="3 4">DSM 100039</strain>
    </source>
</reference>